<dbReference type="FunFam" id="3.30.70.3000:FF:000003">
    <property type="entry name" value="tRNA(His) guanylyltransferase"/>
    <property type="match status" value="1"/>
</dbReference>
<gene>
    <name evidence="17" type="ORF">AW171_hschr84990</name>
</gene>
<sequence length="237" mass="27760">MANSRFEYVREFEVHDTLLPQTYIVVRIDGKSFHQFSKYYEFDKPNDEAALKLMNSCAKNVVLKYSSDIIMAFGESDEYSFILKKECVLYQRRKDKLSTLFATLFTANYVALWPKFFPDKSLHYKHLPCFDARCISYPNLQTIKDYLCWRFVDTHINNLYNTAFWNLVIKCGLTTQQAEQKLCGTLSSDKHEILFSECGVNYNNEQEMFKKGSLITSKGEILHVDVVKKIDELFDGY</sequence>
<keyword evidence="18" id="KW-1185">Reference proteome</keyword>
<feature type="binding site" evidence="13">
    <location>
        <begin position="76"/>
        <end position="77"/>
    </location>
    <ligand>
        <name>GTP</name>
        <dbReference type="ChEBI" id="CHEBI:37565"/>
    </ligand>
</feature>
<proteinExistence type="inferred from homology"/>
<evidence type="ECO:0000256" key="10">
    <source>
        <dbReference type="ARBA" id="ARBA00023134"/>
    </source>
</evidence>
<dbReference type="GO" id="GO:0006400">
    <property type="term" value="P:tRNA modification"/>
    <property type="evidence" value="ECO:0007669"/>
    <property type="project" value="UniProtKB-UniRule"/>
</dbReference>
<feature type="binding site" evidence="14">
    <location>
        <position position="30"/>
    </location>
    <ligand>
        <name>Mg(2+)</name>
        <dbReference type="ChEBI" id="CHEBI:18420"/>
        <label>1</label>
        <note>catalytic</note>
    </ligand>
</feature>
<feature type="domain" description="tRNAHis guanylyltransferase catalytic" evidence="15">
    <location>
        <begin position="6"/>
        <end position="138"/>
    </location>
</feature>
<evidence type="ECO:0000259" key="15">
    <source>
        <dbReference type="Pfam" id="PF04446"/>
    </source>
</evidence>
<evidence type="ECO:0000313" key="18">
    <source>
        <dbReference type="Proteomes" id="UP000243052"/>
    </source>
</evidence>
<comment type="function">
    <text evidence="12">Adds a GMP to the 5'-end of tRNA(His) after transcription and RNase P cleavage.</text>
</comment>
<comment type="cofactor">
    <cofactor evidence="14">
        <name>Mg(2+)</name>
        <dbReference type="ChEBI" id="CHEBI:18420"/>
    </cofactor>
    <text evidence="14">Binds 2 magnesium ions per subunit.</text>
</comment>
<dbReference type="EC" id="2.7.7.79" evidence="2 12"/>
<dbReference type="InterPro" id="IPR007537">
    <property type="entry name" value="tRNAHis_GuaTrfase_Thg1"/>
</dbReference>
<keyword evidence="8 12" id="KW-0547">Nucleotide-binding</keyword>
<accession>A0A0X8HWS2</accession>
<dbReference type="GO" id="GO:0005525">
    <property type="term" value="F:GTP binding"/>
    <property type="evidence" value="ECO:0007669"/>
    <property type="project" value="UniProtKB-UniRule"/>
</dbReference>
<keyword evidence="7 12" id="KW-0479">Metal-binding</keyword>
<dbReference type="GO" id="GO:0008193">
    <property type="term" value="F:tRNA guanylyltransferase activity"/>
    <property type="evidence" value="ECO:0007669"/>
    <property type="project" value="UniProtKB-UniRule"/>
</dbReference>
<dbReference type="InterPro" id="IPR025845">
    <property type="entry name" value="Thg1_C_dom"/>
</dbReference>
<keyword evidence="10 12" id="KW-0342">GTP-binding</keyword>
<keyword evidence="4 12" id="KW-0808">Transferase</keyword>
<dbReference type="AlphaFoldDB" id="A0A0X8HWS2"/>
<name>A0A0X8HWS2_9SACH</name>
<dbReference type="STRING" id="45286.A0A0X8HWS2"/>
<evidence type="ECO:0000256" key="13">
    <source>
        <dbReference type="PIRSR" id="PIRSR028980-1"/>
    </source>
</evidence>
<evidence type="ECO:0000313" key="17">
    <source>
        <dbReference type="EMBL" id="AMD22926.1"/>
    </source>
</evidence>
<dbReference type="Proteomes" id="UP000243052">
    <property type="component" value="Chromosome viii"/>
</dbReference>
<keyword evidence="6 12" id="KW-0548">Nucleotidyltransferase</keyword>
<reference evidence="17 18" key="1">
    <citation type="submission" date="2016-01" db="EMBL/GenBank/DDBJ databases">
        <title>Genome sequence of the yeast Holleya sinecauda.</title>
        <authorList>
            <person name="Dietrich F.S."/>
        </authorList>
    </citation>
    <scope>NUCLEOTIDE SEQUENCE [LARGE SCALE GENOMIC DNA]</scope>
    <source>
        <strain evidence="17 18">ATCC 58844</strain>
    </source>
</reference>
<comment type="catalytic activity">
    <reaction evidence="12">
        <text>a 5'-end ribonucleotide-tRNA(His) + GTP + ATP + H2O = a 5'-end phospho-guanosine-ribonucleotide-tRNA(His) + AMP + 2 diphosphate + H(+)</text>
        <dbReference type="Rhea" id="RHEA:54564"/>
        <dbReference type="Rhea" id="RHEA-COMP:14193"/>
        <dbReference type="Rhea" id="RHEA-COMP:14917"/>
        <dbReference type="ChEBI" id="CHEBI:15377"/>
        <dbReference type="ChEBI" id="CHEBI:15378"/>
        <dbReference type="ChEBI" id="CHEBI:30616"/>
        <dbReference type="ChEBI" id="CHEBI:33019"/>
        <dbReference type="ChEBI" id="CHEBI:37565"/>
        <dbReference type="ChEBI" id="CHEBI:138282"/>
        <dbReference type="ChEBI" id="CHEBI:141847"/>
        <dbReference type="ChEBI" id="CHEBI:456215"/>
        <dbReference type="EC" id="2.7.7.79"/>
    </reaction>
</comment>
<organism evidence="17 18">
    <name type="scientific">Eremothecium sinecaudum</name>
    <dbReference type="NCBI Taxonomy" id="45286"/>
    <lineage>
        <taxon>Eukaryota</taxon>
        <taxon>Fungi</taxon>
        <taxon>Dikarya</taxon>
        <taxon>Ascomycota</taxon>
        <taxon>Saccharomycotina</taxon>
        <taxon>Saccharomycetes</taxon>
        <taxon>Saccharomycetales</taxon>
        <taxon>Saccharomycetaceae</taxon>
        <taxon>Eremothecium</taxon>
    </lineage>
</organism>
<dbReference type="PANTHER" id="PTHR12729">
    <property type="entry name" value="TRNA(HIS) GUANYLYLTRANSFERASE-RELATED"/>
    <property type="match status" value="1"/>
</dbReference>
<dbReference type="EMBL" id="CP014248">
    <property type="protein sequence ID" value="AMD22926.1"/>
    <property type="molecule type" value="Genomic_DNA"/>
</dbReference>
<dbReference type="RefSeq" id="XP_017989922.1">
    <property type="nucleotide sequence ID" value="XM_018134433.1"/>
</dbReference>
<dbReference type="GO" id="GO:0000287">
    <property type="term" value="F:magnesium ion binding"/>
    <property type="evidence" value="ECO:0007669"/>
    <property type="project" value="UniProtKB-UniRule"/>
</dbReference>
<evidence type="ECO:0000256" key="5">
    <source>
        <dbReference type="ARBA" id="ARBA00022694"/>
    </source>
</evidence>
<dbReference type="InterPro" id="IPR024956">
    <property type="entry name" value="tRNAHis_GuaTrfase_cat"/>
</dbReference>
<evidence type="ECO:0000259" key="16">
    <source>
        <dbReference type="Pfam" id="PF14413"/>
    </source>
</evidence>
<evidence type="ECO:0000256" key="9">
    <source>
        <dbReference type="ARBA" id="ARBA00022842"/>
    </source>
</evidence>
<evidence type="ECO:0000256" key="11">
    <source>
        <dbReference type="ARBA" id="ARBA00032480"/>
    </source>
</evidence>
<dbReference type="GeneID" id="28726296"/>
<evidence type="ECO:0000256" key="2">
    <source>
        <dbReference type="ARBA" id="ARBA00012511"/>
    </source>
</evidence>
<dbReference type="PIRSF" id="PIRSF028980">
    <property type="entry name" value="tRNAHis_guanylyltransferase"/>
    <property type="match status" value="1"/>
</dbReference>
<feature type="binding site" evidence="13">
    <location>
        <begin position="29"/>
        <end position="34"/>
    </location>
    <ligand>
        <name>GTP</name>
        <dbReference type="ChEBI" id="CHEBI:37565"/>
    </ligand>
</feature>
<dbReference type="Pfam" id="PF04446">
    <property type="entry name" value="Thg1"/>
    <property type="match status" value="1"/>
</dbReference>
<dbReference type="InterPro" id="IPR038469">
    <property type="entry name" value="tRNAHis_GuaTrfase_Thg1_sf"/>
</dbReference>
<protein>
    <recommendedName>
        <fullName evidence="3 12">tRNA(His) guanylyltransferase</fullName>
        <ecNumber evidence="2 12">2.7.7.79</ecNumber>
    </recommendedName>
    <alternativeName>
        <fullName evidence="11 12">tRNA-histidine guanylyltransferase</fullName>
    </alternativeName>
</protein>
<evidence type="ECO:0000256" key="7">
    <source>
        <dbReference type="ARBA" id="ARBA00022723"/>
    </source>
</evidence>
<feature type="binding site" evidence="14">
    <location>
        <position position="29"/>
    </location>
    <ligand>
        <name>Mg(2+)</name>
        <dbReference type="ChEBI" id="CHEBI:18420"/>
        <label>1</label>
        <note>catalytic</note>
    </ligand>
</feature>
<evidence type="ECO:0000256" key="14">
    <source>
        <dbReference type="PIRSR" id="PIRSR028980-2"/>
    </source>
</evidence>
<dbReference type="OrthoDB" id="62560at2759"/>
<comment type="similarity">
    <text evidence="1 12">Belongs to the tRNA(His) guanylyltransferase family.</text>
</comment>
<feature type="binding site" evidence="14">
    <location>
        <position position="77"/>
    </location>
    <ligand>
        <name>Mg(2+)</name>
        <dbReference type="ChEBI" id="CHEBI:18420"/>
        <label>2</label>
        <note>catalytic</note>
    </ligand>
</feature>
<feature type="binding site" evidence="14">
    <location>
        <position position="29"/>
    </location>
    <ligand>
        <name>Mg(2+)</name>
        <dbReference type="ChEBI" id="CHEBI:18420"/>
        <label>2</label>
        <note>catalytic</note>
    </ligand>
</feature>
<keyword evidence="9 12" id="KW-0460">Magnesium</keyword>
<dbReference type="Pfam" id="PF14413">
    <property type="entry name" value="Thg1C"/>
    <property type="match status" value="1"/>
</dbReference>
<evidence type="ECO:0000256" key="12">
    <source>
        <dbReference type="PIRNR" id="PIRNR028980"/>
    </source>
</evidence>
<evidence type="ECO:0000256" key="8">
    <source>
        <dbReference type="ARBA" id="ARBA00022741"/>
    </source>
</evidence>
<evidence type="ECO:0000256" key="4">
    <source>
        <dbReference type="ARBA" id="ARBA00022679"/>
    </source>
</evidence>
<evidence type="ECO:0000256" key="1">
    <source>
        <dbReference type="ARBA" id="ARBA00010113"/>
    </source>
</evidence>
<feature type="binding site" evidence="14">
    <location>
        <position position="77"/>
    </location>
    <ligand>
        <name>Mg(2+)</name>
        <dbReference type="ChEBI" id="CHEBI:18420"/>
        <label>1</label>
        <note>catalytic</note>
    </ligand>
</feature>
<keyword evidence="5 12" id="KW-0819">tRNA processing</keyword>
<dbReference type="Gene3D" id="3.30.70.3000">
    <property type="match status" value="1"/>
</dbReference>
<evidence type="ECO:0000256" key="3">
    <source>
        <dbReference type="ARBA" id="ARBA00015443"/>
    </source>
</evidence>
<feature type="domain" description="Thg1 C-terminal" evidence="16">
    <location>
        <begin position="141"/>
        <end position="218"/>
    </location>
</feature>
<dbReference type="PANTHER" id="PTHR12729:SF6">
    <property type="entry name" value="TRNA(HIS) GUANYLYLTRANSFERASE-RELATED"/>
    <property type="match status" value="1"/>
</dbReference>
<evidence type="ECO:0000256" key="6">
    <source>
        <dbReference type="ARBA" id="ARBA00022695"/>
    </source>
</evidence>